<dbReference type="PANTHER" id="PTHR45875">
    <property type="entry name" value="METHYLTRANSFERASE N6AMT1"/>
    <property type="match status" value="1"/>
</dbReference>
<protein>
    <submittedName>
        <fullName evidence="8">Methyltransferase family protein</fullName>
    </submittedName>
</protein>
<evidence type="ECO:0000256" key="1">
    <source>
        <dbReference type="ARBA" id="ARBA00006149"/>
    </source>
</evidence>
<evidence type="ECO:0000259" key="7">
    <source>
        <dbReference type="Pfam" id="PF25004"/>
    </source>
</evidence>
<dbReference type="InterPro" id="IPR055487">
    <property type="entry name" value="DUF7059"/>
</dbReference>
<dbReference type="CDD" id="cd02440">
    <property type="entry name" value="AdoMet_MTases"/>
    <property type="match status" value="1"/>
</dbReference>
<dbReference type="InterPro" id="IPR052190">
    <property type="entry name" value="Euk-Arch_PrmC-MTase"/>
</dbReference>
<dbReference type="Gene3D" id="3.40.50.150">
    <property type="entry name" value="Vaccinia Virus protein VP39"/>
    <property type="match status" value="1"/>
</dbReference>
<dbReference type="InterPro" id="IPR002052">
    <property type="entry name" value="DNA_methylase_N6_adenine_CS"/>
</dbReference>
<dbReference type="AlphaFoldDB" id="A0A561E306"/>
<dbReference type="PROSITE" id="PS00092">
    <property type="entry name" value="N6_MTASE"/>
    <property type="match status" value="1"/>
</dbReference>
<dbReference type="InterPro" id="IPR029063">
    <property type="entry name" value="SAM-dependent_MTases_sf"/>
</dbReference>
<dbReference type="Pfam" id="PF25004">
    <property type="entry name" value="DUF7782"/>
    <property type="match status" value="1"/>
</dbReference>
<sequence>MGHMPDLRAGDELLSLREQLIAAGYTTDGVSELLGPVASAALRREQRLPADRVTAGPDSPLAILVRLFSLGLPVDRAAVDVALDVALDGWGTARLLDHGLVVASGDEVRAAYDLRPYADGSREWWVLSDLPESMTGRPLPVSHVLGIGGASRTLASWSLRRPVRRALDLGTGCGVQSLHLSAHAEQVVATDTSARALDIAAWNASINGVRWDLRRGSLFEPVAGERFDLIVSNPPFVITPRTPDVPTYEYRDGGAVGHTLVRDLIAALPDHLEPGGVAQMLANWEVPAGGDWRTVVGGWFAGTGLDAWVVQRDTQDPAQYAELWAGDGGHRSGTAGFEQMYAAWLADFESRDVAGVGFGVITVQRPSTDREPFRDFAEATGPVQSPMGPTVDAGLRARTWLAEVGDAGVLETRFRVAPDVTEERNGRPGAEDPSVIVIRQGGGLGRAVRVDTALAAYVSVCDGELTTAQALDAIATLLDVSPERLRTQALPTIRDLVADGLLIR</sequence>
<proteinExistence type="inferred from homology"/>
<dbReference type="GO" id="GO:0008757">
    <property type="term" value="F:S-adenosylmethionine-dependent methyltransferase activity"/>
    <property type="evidence" value="ECO:0007669"/>
    <property type="project" value="TreeGrafter"/>
</dbReference>
<dbReference type="GO" id="GO:0008170">
    <property type="term" value="F:N-methyltransferase activity"/>
    <property type="evidence" value="ECO:0007669"/>
    <property type="project" value="UniProtKB-ARBA"/>
</dbReference>
<gene>
    <name evidence="8" type="ORF">BKA23_2340</name>
</gene>
<keyword evidence="3 8" id="KW-0808">Transferase</keyword>
<dbReference type="InterPro" id="IPR056684">
    <property type="entry name" value="DUF7782"/>
</dbReference>
<dbReference type="Pfam" id="PF23186">
    <property type="entry name" value="DUF7059"/>
    <property type="match status" value="1"/>
</dbReference>
<dbReference type="SUPFAM" id="SSF53335">
    <property type="entry name" value="S-adenosyl-L-methionine-dependent methyltransferases"/>
    <property type="match status" value="1"/>
</dbReference>
<evidence type="ECO:0000256" key="3">
    <source>
        <dbReference type="ARBA" id="ARBA00022679"/>
    </source>
</evidence>
<evidence type="ECO:0000259" key="6">
    <source>
        <dbReference type="Pfam" id="PF23186"/>
    </source>
</evidence>
<evidence type="ECO:0000313" key="8">
    <source>
        <dbReference type="EMBL" id="TWE09994.1"/>
    </source>
</evidence>
<dbReference type="OrthoDB" id="129465at2"/>
<dbReference type="GO" id="GO:0035657">
    <property type="term" value="C:eRF1 methyltransferase complex"/>
    <property type="evidence" value="ECO:0007669"/>
    <property type="project" value="TreeGrafter"/>
</dbReference>
<evidence type="ECO:0000259" key="5">
    <source>
        <dbReference type="Pfam" id="PF05175"/>
    </source>
</evidence>
<dbReference type="PANTHER" id="PTHR45875:SF1">
    <property type="entry name" value="METHYLTRANSFERASE N6AMT1"/>
    <property type="match status" value="1"/>
</dbReference>
<organism evidence="8 9">
    <name type="scientific">Rudaeicoccus suwonensis</name>
    <dbReference type="NCBI Taxonomy" id="657409"/>
    <lineage>
        <taxon>Bacteria</taxon>
        <taxon>Bacillati</taxon>
        <taxon>Actinomycetota</taxon>
        <taxon>Actinomycetes</taxon>
        <taxon>Micrococcales</taxon>
        <taxon>Dermacoccaceae</taxon>
        <taxon>Rudaeicoccus</taxon>
    </lineage>
</organism>
<reference evidence="8 9" key="1">
    <citation type="submission" date="2019-06" db="EMBL/GenBank/DDBJ databases">
        <title>Sequencing the genomes of 1000 actinobacteria strains.</title>
        <authorList>
            <person name="Klenk H.-P."/>
        </authorList>
    </citation>
    <scope>NUCLEOTIDE SEQUENCE [LARGE SCALE GENOMIC DNA]</scope>
    <source>
        <strain evidence="8 9">DSM 19560</strain>
    </source>
</reference>
<keyword evidence="4" id="KW-0949">S-adenosyl-L-methionine</keyword>
<comment type="caution">
    <text evidence="8">The sequence shown here is derived from an EMBL/GenBank/DDBJ whole genome shotgun (WGS) entry which is preliminary data.</text>
</comment>
<evidence type="ECO:0000256" key="4">
    <source>
        <dbReference type="ARBA" id="ARBA00022691"/>
    </source>
</evidence>
<dbReference type="GO" id="GO:0003676">
    <property type="term" value="F:nucleic acid binding"/>
    <property type="evidence" value="ECO:0007669"/>
    <property type="project" value="InterPro"/>
</dbReference>
<comment type="similarity">
    <text evidence="1">Belongs to the eukaryotic/archaeal PrmC-related family.</text>
</comment>
<name>A0A561E306_9MICO</name>
<evidence type="ECO:0000256" key="2">
    <source>
        <dbReference type="ARBA" id="ARBA00022603"/>
    </source>
</evidence>
<dbReference type="GO" id="GO:0008276">
    <property type="term" value="F:protein methyltransferase activity"/>
    <property type="evidence" value="ECO:0007669"/>
    <property type="project" value="TreeGrafter"/>
</dbReference>
<dbReference type="InterPro" id="IPR007848">
    <property type="entry name" value="Small_mtfrase_dom"/>
</dbReference>
<evidence type="ECO:0000313" key="9">
    <source>
        <dbReference type="Proteomes" id="UP000318297"/>
    </source>
</evidence>
<keyword evidence="9" id="KW-1185">Reference proteome</keyword>
<dbReference type="Pfam" id="PF05175">
    <property type="entry name" value="MTS"/>
    <property type="match status" value="1"/>
</dbReference>
<feature type="domain" description="DUF7059" evidence="6">
    <location>
        <begin position="22"/>
        <end position="111"/>
    </location>
</feature>
<feature type="domain" description="Methyltransferase small" evidence="5">
    <location>
        <begin position="151"/>
        <end position="286"/>
    </location>
</feature>
<accession>A0A561E306</accession>
<dbReference type="Proteomes" id="UP000318297">
    <property type="component" value="Unassembled WGS sequence"/>
</dbReference>
<dbReference type="GO" id="GO:0032259">
    <property type="term" value="P:methylation"/>
    <property type="evidence" value="ECO:0007669"/>
    <property type="project" value="UniProtKB-KW"/>
</dbReference>
<dbReference type="EMBL" id="VIVQ01000002">
    <property type="protein sequence ID" value="TWE09994.1"/>
    <property type="molecule type" value="Genomic_DNA"/>
</dbReference>
<feature type="domain" description="DUF7782" evidence="7">
    <location>
        <begin position="396"/>
        <end position="503"/>
    </location>
</feature>
<keyword evidence="2 8" id="KW-0489">Methyltransferase</keyword>